<comment type="similarity">
    <text evidence="8">Belongs to the MobA family.</text>
</comment>
<feature type="domain" description="MobA-like NTP transferase" evidence="9">
    <location>
        <begin position="6"/>
        <end position="174"/>
    </location>
</feature>
<dbReference type="GO" id="GO:0016779">
    <property type="term" value="F:nucleotidyltransferase activity"/>
    <property type="evidence" value="ECO:0007669"/>
    <property type="project" value="UniProtKB-KW"/>
</dbReference>
<comment type="subcellular location">
    <subcellularLocation>
        <location evidence="8">Cytoplasm</location>
    </subcellularLocation>
</comment>
<keyword evidence="4 8" id="KW-0547">Nucleotide-binding</keyword>
<comment type="function">
    <text evidence="8">Transfers a GMP moiety from GTP to Mo-molybdopterin (Mo-MPT) cofactor (Moco or molybdenum cofactor) to form Mo-molybdopterin guanine dinucleotide (Mo-MGD) cofactor.</text>
</comment>
<organism evidence="10 11">
    <name type="scientific">Pseudanabaena yagii GIHE-NHR1</name>
    <dbReference type="NCBI Taxonomy" id="2722753"/>
    <lineage>
        <taxon>Bacteria</taxon>
        <taxon>Bacillati</taxon>
        <taxon>Cyanobacteriota</taxon>
        <taxon>Cyanophyceae</taxon>
        <taxon>Pseudanabaenales</taxon>
        <taxon>Pseudanabaenaceae</taxon>
        <taxon>Pseudanabaena</taxon>
        <taxon>Pseudanabaena yagii</taxon>
    </lineage>
</organism>
<dbReference type="PANTHER" id="PTHR19136:SF81">
    <property type="entry name" value="MOLYBDENUM COFACTOR GUANYLYLTRANSFERASE"/>
    <property type="match status" value="1"/>
</dbReference>
<dbReference type="InterPro" id="IPR025877">
    <property type="entry name" value="MobA-like_NTP_Trfase"/>
</dbReference>
<evidence type="ECO:0000256" key="2">
    <source>
        <dbReference type="ARBA" id="ARBA00022679"/>
    </source>
</evidence>
<dbReference type="Gene3D" id="3.90.550.10">
    <property type="entry name" value="Spore Coat Polysaccharide Biosynthesis Protein SpsA, Chain A"/>
    <property type="match status" value="1"/>
</dbReference>
<accession>A0ABX1LTN1</accession>
<feature type="binding site" evidence="8">
    <location>
        <begin position="8"/>
        <end position="10"/>
    </location>
    <ligand>
        <name>GTP</name>
        <dbReference type="ChEBI" id="CHEBI:37565"/>
    </ligand>
</feature>
<evidence type="ECO:0000256" key="1">
    <source>
        <dbReference type="ARBA" id="ARBA00022490"/>
    </source>
</evidence>
<feature type="binding site" evidence="8">
    <location>
        <position position="71"/>
    </location>
    <ligand>
        <name>GTP</name>
        <dbReference type="ChEBI" id="CHEBI:37565"/>
    </ligand>
</feature>
<dbReference type="EMBL" id="JAAVJL010000001">
    <property type="protein sequence ID" value="NMF57267.1"/>
    <property type="molecule type" value="Genomic_DNA"/>
</dbReference>
<dbReference type="NCBIfam" id="NF002741">
    <property type="entry name" value="PRK02726.1"/>
    <property type="match status" value="1"/>
</dbReference>
<keyword evidence="11" id="KW-1185">Reference proteome</keyword>
<dbReference type="EC" id="2.7.7.77" evidence="8"/>
<dbReference type="HAMAP" id="MF_00316">
    <property type="entry name" value="MobA"/>
    <property type="match status" value="1"/>
</dbReference>
<evidence type="ECO:0000256" key="8">
    <source>
        <dbReference type="HAMAP-Rule" id="MF_00316"/>
    </source>
</evidence>
<comment type="catalytic activity">
    <reaction evidence="8">
        <text>Mo-molybdopterin + GTP + H(+) = Mo-molybdopterin guanine dinucleotide + diphosphate</text>
        <dbReference type="Rhea" id="RHEA:34243"/>
        <dbReference type="ChEBI" id="CHEBI:15378"/>
        <dbReference type="ChEBI" id="CHEBI:33019"/>
        <dbReference type="ChEBI" id="CHEBI:37565"/>
        <dbReference type="ChEBI" id="CHEBI:71302"/>
        <dbReference type="ChEBI" id="CHEBI:71310"/>
        <dbReference type="EC" id="2.7.7.77"/>
    </reaction>
</comment>
<gene>
    <name evidence="8" type="primary">mobA</name>
    <name evidence="10" type="ORF">HC246_04340</name>
</gene>
<comment type="domain">
    <text evidence="8">The N-terminal domain determines nucleotide recognition and specific binding, while the C-terminal domain determines the specific binding to the target protein.</text>
</comment>
<evidence type="ECO:0000256" key="3">
    <source>
        <dbReference type="ARBA" id="ARBA00022723"/>
    </source>
</evidence>
<keyword evidence="2 8" id="KW-0808">Transferase</keyword>
<evidence type="ECO:0000256" key="4">
    <source>
        <dbReference type="ARBA" id="ARBA00022741"/>
    </source>
</evidence>
<keyword evidence="7 8" id="KW-0501">Molybdenum cofactor biosynthesis</keyword>
<comment type="cofactor">
    <cofactor evidence="8">
        <name>Mg(2+)</name>
        <dbReference type="ChEBI" id="CHEBI:18420"/>
    </cofactor>
</comment>
<comment type="caution">
    <text evidence="10">The sequence shown here is derived from an EMBL/GenBank/DDBJ whole genome shotgun (WGS) entry which is preliminary data.</text>
</comment>
<keyword evidence="5 8" id="KW-0460">Magnesium</keyword>
<dbReference type="InterPro" id="IPR013482">
    <property type="entry name" value="Molybde_CF_guanTrfase"/>
</dbReference>
<evidence type="ECO:0000313" key="11">
    <source>
        <dbReference type="Proteomes" id="UP000738376"/>
    </source>
</evidence>
<evidence type="ECO:0000256" key="6">
    <source>
        <dbReference type="ARBA" id="ARBA00023134"/>
    </source>
</evidence>
<keyword evidence="1 8" id="KW-0963">Cytoplasm</keyword>
<feature type="binding site" evidence="8">
    <location>
        <position position="102"/>
    </location>
    <ligand>
        <name>GTP</name>
        <dbReference type="ChEBI" id="CHEBI:37565"/>
    </ligand>
</feature>
<evidence type="ECO:0000259" key="9">
    <source>
        <dbReference type="Pfam" id="PF12804"/>
    </source>
</evidence>
<evidence type="ECO:0000256" key="7">
    <source>
        <dbReference type="ARBA" id="ARBA00023150"/>
    </source>
</evidence>
<reference evidence="10 11" key="1">
    <citation type="submission" date="2020-03" db="EMBL/GenBank/DDBJ databases">
        <title>Draft Genome Sequence of 2-Methylisoborneol Producing Pseudanabaena yagii Strain GIHE-NHR1 Isolated from North Han River in South Korea.</title>
        <authorList>
            <person name="Jeong J."/>
        </authorList>
    </citation>
    <scope>NUCLEOTIDE SEQUENCE [LARGE SCALE GENOMIC DNA]</scope>
    <source>
        <strain evidence="10 11">GIHE-NHR1</strain>
    </source>
</reference>
<dbReference type="Proteomes" id="UP000738376">
    <property type="component" value="Unassembled WGS sequence"/>
</dbReference>
<feature type="binding site" evidence="8">
    <location>
        <position position="102"/>
    </location>
    <ligand>
        <name>Mg(2+)</name>
        <dbReference type="ChEBI" id="CHEBI:18420"/>
    </ligand>
</feature>
<proteinExistence type="inferred from homology"/>
<feature type="binding site" evidence="8">
    <location>
        <position position="20"/>
    </location>
    <ligand>
        <name>GTP</name>
        <dbReference type="ChEBI" id="CHEBI:37565"/>
    </ligand>
</feature>
<protein>
    <recommendedName>
        <fullName evidence="8">Probable molybdenum cofactor guanylyltransferase</fullName>
        <shortName evidence="8">MoCo guanylyltransferase</shortName>
        <ecNumber evidence="8">2.7.7.77</ecNumber>
    </recommendedName>
    <alternativeName>
        <fullName evidence="8">GTP:molybdopterin guanylyltransferase</fullName>
    </alternativeName>
    <alternativeName>
        <fullName evidence="8">Mo-MPT guanylyltransferase</fullName>
    </alternativeName>
    <alternativeName>
        <fullName evidence="8">Molybdopterin guanylyltransferase</fullName>
    </alternativeName>
    <alternativeName>
        <fullName evidence="8">Molybdopterin-guanine dinucleotide synthase</fullName>
        <shortName evidence="8">MGD synthase</shortName>
    </alternativeName>
</protein>
<evidence type="ECO:0000256" key="5">
    <source>
        <dbReference type="ARBA" id="ARBA00022842"/>
    </source>
</evidence>
<sequence>MKIIAIALSGGKSLRMGSDKALLEINGETLLSRTIRIALQVADSIYIVARSQQQYQHLTTNQKASTHLVLDQKFDGALVGFWQGLNAIADSLPDWILLLACDLPNLQSDILQTWVSQLDDLPKTAIAYLPRHEEDDSDQSRKQWEPLCGFYRWQCRESLAEFIEKGQRSFQKWLDTQEVIEIPHVPLTMLFNCNTPNDFLKAIQN</sequence>
<evidence type="ECO:0000313" key="10">
    <source>
        <dbReference type="EMBL" id="NMF57267.1"/>
    </source>
</evidence>
<keyword evidence="6 8" id="KW-0342">GTP-binding</keyword>
<dbReference type="PANTHER" id="PTHR19136">
    <property type="entry name" value="MOLYBDENUM COFACTOR GUANYLYLTRANSFERASE"/>
    <property type="match status" value="1"/>
</dbReference>
<dbReference type="SUPFAM" id="SSF53448">
    <property type="entry name" value="Nucleotide-diphospho-sugar transferases"/>
    <property type="match status" value="1"/>
</dbReference>
<dbReference type="Pfam" id="PF12804">
    <property type="entry name" value="NTP_transf_3"/>
    <property type="match status" value="1"/>
</dbReference>
<keyword evidence="10" id="KW-0548">Nucleotidyltransferase</keyword>
<name>A0ABX1LTN1_9CYAN</name>
<keyword evidence="3 8" id="KW-0479">Metal-binding</keyword>
<dbReference type="InterPro" id="IPR029044">
    <property type="entry name" value="Nucleotide-diphossugar_trans"/>
</dbReference>
<dbReference type="RefSeq" id="WP_169362323.1">
    <property type="nucleotide sequence ID" value="NZ_JAAVJL010000001.1"/>
</dbReference>
<comment type="caution">
    <text evidence="8">Lacks conserved residue(s) required for the propagation of feature annotation.</text>
</comment>
<dbReference type="CDD" id="cd02503">
    <property type="entry name" value="MobA"/>
    <property type="match status" value="1"/>
</dbReference>